<dbReference type="Gene3D" id="3.90.550.10">
    <property type="entry name" value="Spore Coat Polysaccharide Biosynthesis Protein SpsA, Chain A"/>
    <property type="match status" value="1"/>
</dbReference>
<dbReference type="RefSeq" id="WP_165022896.1">
    <property type="nucleotide sequence ID" value="NZ_JAAKZF010000002.1"/>
</dbReference>
<protein>
    <submittedName>
        <fullName evidence="2">Glycosyltransferase</fullName>
    </submittedName>
</protein>
<dbReference type="AlphaFoldDB" id="A0A6G4W5M5"/>
<evidence type="ECO:0000313" key="2">
    <source>
        <dbReference type="EMBL" id="NGO50051.1"/>
    </source>
</evidence>
<comment type="caution">
    <text evidence="2">The sequence shown here is derived from an EMBL/GenBank/DDBJ whole genome shotgun (WGS) entry which is preliminary data.</text>
</comment>
<dbReference type="PANTHER" id="PTHR22916:SF3">
    <property type="entry name" value="UDP-GLCNAC:BETAGAL BETA-1,3-N-ACETYLGLUCOSAMINYLTRANSFERASE-LIKE PROTEIN 1"/>
    <property type="match status" value="1"/>
</dbReference>
<dbReference type="InterPro" id="IPR029044">
    <property type="entry name" value="Nucleotide-diphossugar_trans"/>
</dbReference>
<proteinExistence type="predicted"/>
<feature type="domain" description="Glycosyltransferase 2-like" evidence="1">
    <location>
        <begin position="11"/>
        <end position="112"/>
    </location>
</feature>
<reference evidence="2 3" key="1">
    <citation type="submission" date="2020-02" db="EMBL/GenBank/DDBJ databases">
        <title>Genome sequence of strain CCNWXJ40-4.</title>
        <authorList>
            <person name="Gao J."/>
            <person name="Sun J."/>
        </authorList>
    </citation>
    <scope>NUCLEOTIDE SEQUENCE [LARGE SCALE GENOMIC DNA]</scope>
    <source>
        <strain evidence="2 3">CCNWXJ 40-4</strain>
    </source>
</reference>
<keyword evidence="3" id="KW-1185">Reference proteome</keyword>
<dbReference type="SUPFAM" id="SSF53448">
    <property type="entry name" value="Nucleotide-diphospho-sugar transferases"/>
    <property type="match status" value="1"/>
</dbReference>
<dbReference type="Pfam" id="PF00535">
    <property type="entry name" value="Glycos_transf_2"/>
    <property type="match status" value="1"/>
</dbReference>
<dbReference type="InterPro" id="IPR001173">
    <property type="entry name" value="Glyco_trans_2-like"/>
</dbReference>
<accession>A0A6G4W5M5</accession>
<name>A0A6G4W5M5_9HYPH</name>
<sequence>MRYPTPVVPVSIIITNFNYARFLRRCIDSALGQIHPAVEVIVVDDVSTDGSAEIIKSFGDKIVPRFRAENGGHAAAFNTGFAASKGQIVFFLDADDYLYPNAVSEVIDKWNMKTAQAQFRLHLVDEGHEILDVFPPPELPFDGGNVVPKLLRRGRYQTTVTSGLAFDRSTLESVFPIPEADFRQGADGYLVTVAPLYGCVKSIDTCLGAYRQHGTNHSTFGEKLGERARWRLRHDFNRFAALSRQAADVGLELPENIGLRDPGHLEERLASLCMDRTHHPVRSDNKLALAAAGVAASMEMNASLRRRAFLAAWFLSIGVLPRRMARTILSWKLVASSRPPVLARMSKTVRRVMG</sequence>
<dbReference type="Proteomes" id="UP001642900">
    <property type="component" value="Unassembled WGS sequence"/>
</dbReference>
<gene>
    <name evidence="2" type="ORF">G6N73_02475</name>
</gene>
<evidence type="ECO:0000313" key="3">
    <source>
        <dbReference type="Proteomes" id="UP001642900"/>
    </source>
</evidence>
<evidence type="ECO:0000259" key="1">
    <source>
        <dbReference type="Pfam" id="PF00535"/>
    </source>
</evidence>
<dbReference type="GO" id="GO:0016758">
    <property type="term" value="F:hexosyltransferase activity"/>
    <property type="evidence" value="ECO:0007669"/>
    <property type="project" value="UniProtKB-ARBA"/>
</dbReference>
<organism evidence="2 3">
    <name type="scientific">Allomesorhizobium camelthorni</name>
    <dbReference type="NCBI Taxonomy" id="475069"/>
    <lineage>
        <taxon>Bacteria</taxon>
        <taxon>Pseudomonadati</taxon>
        <taxon>Pseudomonadota</taxon>
        <taxon>Alphaproteobacteria</taxon>
        <taxon>Hyphomicrobiales</taxon>
        <taxon>Phyllobacteriaceae</taxon>
        <taxon>Allomesorhizobium</taxon>
    </lineage>
</organism>
<dbReference type="PANTHER" id="PTHR22916">
    <property type="entry name" value="GLYCOSYLTRANSFERASE"/>
    <property type="match status" value="1"/>
</dbReference>
<dbReference type="EMBL" id="JAAKZF010000002">
    <property type="protein sequence ID" value="NGO50051.1"/>
    <property type="molecule type" value="Genomic_DNA"/>
</dbReference>